<protein>
    <recommendedName>
        <fullName evidence="3">LamG-like jellyroll fold domain-containing protein</fullName>
    </recommendedName>
</protein>
<dbReference type="InterPro" id="IPR013431">
    <property type="entry name" value="Delta_60_rpt"/>
</dbReference>
<organism evidence="4 5">
    <name type="scientific">Candidatus Wallbacteria bacterium HGW-Wallbacteria-1</name>
    <dbReference type="NCBI Taxonomy" id="2013854"/>
    <lineage>
        <taxon>Bacteria</taxon>
        <taxon>Candidatus Walliibacteriota</taxon>
    </lineage>
</organism>
<dbReference type="InterPro" id="IPR006558">
    <property type="entry name" value="LamG-like"/>
</dbReference>
<dbReference type="Pfam" id="PF13385">
    <property type="entry name" value="Laminin_G_3"/>
    <property type="match status" value="1"/>
</dbReference>
<dbReference type="Gene3D" id="2.80.10.50">
    <property type="match status" value="2"/>
</dbReference>
<dbReference type="InterPro" id="IPR013320">
    <property type="entry name" value="ConA-like_dom_sf"/>
</dbReference>
<evidence type="ECO:0000313" key="5">
    <source>
        <dbReference type="Proteomes" id="UP000233256"/>
    </source>
</evidence>
<sequence length="1846" mass="190767">MNFNRIAQFQISFPAIFLILWIILPFMADPILAAAGDVDCNLGIFGKLTVDFNAKSDQGEGHAVYTGGAHSGKFVVCGSSFSGTNEYFGVARFLADGTLDTTFSGDGKVNTDIVGSTYDRPRGAMVLDDGSVFVCGSNSGGACVVKYTAAGVLDTTFSGDGIYTTTATYDLAAMATDSSGNIYVVGQASSNCIAIKLSSAGGELIVKTINTSASNEGLGAIANDGSDNFWAGGYSNDGASNKLLVVKLDTSLNFITSFDGDGIKQVTIRAAGHGFGDMKLDGSGKILIAGYVDGTPNRDFCVARLNTDGSFDTTLNTTGYVAVEMDGSSDELRGVAVQSDGKIVLTGHASGSVTNGFDFAIARLTSAGALDTTFDGDGRKFIDFGDDDRDYGGVNVLAGDVILVSGWSGSGDSRNFAVSRILPNDMTQVYCQARTDQVVQDVFPSYTKAVLMIRVGVNGDISPKTATSFSLNTTGTTLVSDITDAKLYYTGNSATFSSSTLYGTQSAPNGAFTITGSQTLVGEINHFWLAYTIASGAVADGSHVVDGQCTSITIGGSAETPVTTNPSGTNAIKTPYYPSITGDNNSFDYFTNVTFPPAGGINKTTAMETSGYADYTAFSANVSPGTSYNLTISLGAEVDPLYPQIIRAYFDWNRDFDFDDSNETYTLVTNNTTVGPHTYSIAVPGSATPGASRLRMVVDSNSVAPHSGTISYGEAEDYGIQILSSNTSPVLSIDDASLSYTENSIVKQIDSAAVITDADGDADWNGGTLEIQITASNEAADTIYIPDNLVGTINTSGTNLLNGATVIGTLSSAEGTVSNGTKLTITFNGNATNALIQQVVRGIHYYNGSDNPGTANRTVTLKATDKNAGTATDTRTIVITAVNDNPAVSSLPASVTVLEDTASDLNLSALSFTDADSGAGSVVLALTAGAGTMTASSGGSVTIGGSGTATLSLTGTAANIDTYLNTATNIKYTGASNANGAAATTLTLTANDGGNTGAGGGTDVSLGTVNVNITAVNDPPVITALGGDLATCHAGSGPVLLDQGSGAGANALVSDPDGAADFNGGNLTVTITAGGDSAEDILSLDTSATVTLSGTTAGSNVSVGGSIIGTLGNTIAAGSSLVINFTTANATPANVQTLIRSITYSNNDSSSPTLTSRTARVVLNDGDGTANGGNPVSTGQDITVVVVKALPAYSLLDNYDGMDGLSYTVIDGTPATSIWAVAAGVLEGQTGGVTGPEHSFASIDLSQTYSDWSLDKTKSPRWFGWMDLNRTDVSGWGASSYSCGRVLAANGSILNGSGVQGYAIGFRNSDDALALFRFSDGIHNPTVELPENATEIMATPYIYANGDNGVNFFVELMSDGKWRVSWKKGVQLSDGAAVNPANYTDGSAVTGAADETYTGTAFSHTGWVYAHNTGASDKCFVDNLGAGGNFNGWPVAGFNKTLDFDGTDDRVAITGPGAMSRITYSAWINPTNVTSLHTIVSKGSATGTCMATWPDASLGFRVSNIDWKYTDPADAISAGKWTHVACSFDPVADGGTIKMYVNGNLVKTYTATGGTIDAGTAMAIGSLVPTGMSQPYFGQIDEFRMYDEVISQANIQAWMHRKIDNTHPNYANLVAYYTFDSNSGSTLFDRRNSYNGTLTAMDGNTDWVDSSAGLHRIIQEDVSHVFSVSDFIFSDPDATALASVRVTSIPATGILWVDTDGSNTVNGAEAALINDAIVSSADISGGKLKYQPAANASGAPYTSFQFKVGDGTAYSKTAMTFSFDVTAVNDAPTGTNNTVTTNEDNEYTVTFANFGYSDIEGSAMTQVQITSLETAGALKLNSVDVTLNQVITKADIDAGKLKFSPA</sequence>
<keyword evidence="2" id="KW-1015">Disulfide bond</keyword>
<accession>A0A2N1PKM2</accession>
<dbReference type="Pfam" id="PF14873">
    <property type="entry name" value="BNR_assoc_N"/>
    <property type="match status" value="1"/>
</dbReference>
<dbReference type="InterPro" id="IPR029456">
    <property type="entry name" value="Sialidase_N"/>
</dbReference>
<dbReference type="Pfam" id="PF17803">
    <property type="entry name" value="Cadherin_4"/>
    <property type="match status" value="1"/>
</dbReference>
<reference evidence="4 5" key="1">
    <citation type="journal article" date="2017" name="ISME J.">
        <title>Potential for microbial H2 and metal transformations associated with novel bacteria and archaea in deep terrestrial subsurface sediments.</title>
        <authorList>
            <person name="Hernsdorf A.W."/>
            <person name="Amano Y."/>
            <person name="Miyakawa K."/>
            <person name="Ise K."/>
            <person name="Suzuki Y."/>
            <person name="Anantharaman K."/>
            <person name="Probst A."/>
            <person name="Burstein D."/>
            <person name="Thomas B.C."/>
            <person name="Banfield J.F."/>
        </authorList>
    </citation>
    <scope>NUCLEOTIDE SEQUENCE [LARGE SCALE GENOMIC DNA]</scope>
    <source>
        <strain evidence="4">HGW-Wallbacteria-1</strain>
    </source>
</reference>
<evidence type="ECO:0000259" key="3">
    <source>
        <dbReference type="SMART" id="SM00560"/>
    </source>
</evidence>
<dbReference type="NCBIfam" id="TIGR02608">
    <property type="entry name" value="delta_60_rpt"/>
    <property type="match status" value="4"/>
</dbReference>
<dbReference type="InterPro" id="IPR045474">
    <property type="entry name" value="GEVED"/>
</dbReference>
<dbReference type="EMBL" id="PGXC01000032">
    <property type="protein sequence ID" value="PKK88876.1"/>
    <property type="molecule type" value="Genomic_DNA"/>
</dbReference>
<dbReference type="Gene3D" id="2.60.120.200">
    <property type="match status" value="1"/>
</dbReference>
<evidence type="ECO:0000256" key="2">
    <source>
        <dbReference type="ARBA" id="ARBA00023157"/>
    </source>
</evidence>
<dbReference type="Pfam" id="PF20009">
    <property type="entry name" value="GEVED"/>
    <property type="match status" value="1"/>
</dbReference>
<feature type="non-terminal residue" evidence="4">
    <location>
        <position position="1846"/>
    </location>
</feature>
<dbReference type="InterPro" id="IPR040853">
    <property type="entry name" value="RapA2_cadherin-like"/>
</dbReference>
<dbReference type="SMART" id="SM00560">
    <property type="entry name" value="LamGL"/>
    <property type="match status" value="1"/>
</dbReference>
<name>A0A2N1PKM2_9BACT</name>
<dbReference type="Pfam" id="PF17164">
    <property type="entry name" value="DUF5122"/>
    <property type="match status" value="3"/>
</dbReference>
<evidence type="ECO:0000256" key="1">
    <source>
        <dbReference type="ARBA" id="ARBA00022729"/>
    </source>
</evidence>
<comment type="caution">
    <text evidence="4">The sequence shown here is derived from an EMBL/GenBank/DDBJ whole genome shotgun (WGS) entry which is preliminary data.</text>
</comment>
<feature type="domain" description="LamG-like jellyroll fold" evidence="3">
    <location>
        <begin position="1460"/>
        <end position="1593"/>
    </location>
</feature>
<dbReference type="Proteomes" id="UP000233256">
    <property type="component" value="Unassembled WGS sequence"/>
</dbReference>
<dbReference type="SUPFAM" id="SSF63829">
    <property type="entry name" value="Calcium-dependent phosphotriesterase"/>
    <property type="match status" value="1"/>
</dbReference>
<keyword evidence="1" id="KW-0732">Signal</keyword>
<gene>
    <name evidence="4" type="ORF">CVV64_16965</name>
</gene>
<evidence type="ECO:0000313" key="4">
    <source>
        <dbReference type="EMBL" id="PKK88876.1"/>
    </source>
</evidence>
<proteinExistence type="predicted"/>
<dbReference type="SUPFAM" id="SSF49899">
    <property type="entry name" value="Concanavalin A-like lectins/glucanases"/>
    <property type="match status" value="1"/>
</dbReference>
<dbReference type="Gene3D" id="2.60.40.1290">
    <property type="match status" value="1"/>
</dbReference>